<comment type="subcellular location">
    <subcellularLocation>
        <location evidence="1">Membrane</location>
        <topology evidence="1">Multi-pass membrane protein</topology>
    </subcellularLocation>
</comment>
<evidence type="ECO:0000259" key="24">
    <source>
        <dbReference type="PROSITE" id="PS50929"/>
    </source>
</evidence>
<dbReference type="InterPro" id="IPR033738">
    <property type="entry name" value="AsnB_N"/>
</dbReference>
<comment type="caution">
    <text evidence="26">The sequence shown here is derived from an EMBL/GenBank/DDBJ whole genome shotgun (WGS) entry which is preliminary data.</text>
</comment>
<keyword evidence="9" id="KW-0547">Nucleotide-binding</keyword>
<keyword evidence="18 22" id="KW-0472">Membrane</keyword>
<evidence type="ECO:0000256" key="3">
    <source>
        <dbReference type="ARBA" id="ARBA00012737"/>
    </source>
</evidence>
<dbReference type="PROSITE" id="PS50893">
    <property type="entry name" value="ABC_TRANSPORTER_2"/>
    <property type="match status" value="1"/>
</dbReference>
<evidence type="ECO:0000256" key="2">
    <source>
        <dbReference type="ARBA" id="ARBA00005187"/>
    </source>
</evidence>
<keyword evidence="7 22" id="KW-0812">Transmembrane</keyword>
<feature type="compositionally biased region" description="Low complexity" evidence="21">
    <location>
        <begin position="598"/>
        <end position="621"/>
    </location>
</feature>
<name>A0A507C371_9FUNG</name>
<evidence type="ECO:0000256" key="8">
    <source>
        <dbReference type="ARBA" id="ARBA00022737"/>
    </source>
</evidence>
<feature type="region of interest" description="Disordered" evidence="21">
    <location>
        <begin position="598"/>
        <end position="646"/>
    </location>
</feature>
<evidence type="ECO:0000256" key="12">
    <source>
        <dbReference type="ARBA" id="ARBA00022888"/>
    </source>
</evidence>
<accession>A0A507C371</accession>
<dbReference type="Gene3D" id="1.20.1560.10">
    <property type="entry name" value="ABC transporter type 1, transmembrane domain"/>
    <property type="match status" value="1"/>
</dbReference>
<evidence type="ECO:0000256" key="13">
    <source>
        <dbReference type="ARBA" id="ARBA00022946"/>
    </source>
</evidence>
<dbReference type="CDD" id="cd03249">
    <property type="entry name" value="ABC_MTABC3_MDL1_MDL2"/>
    <property type="match status" value="1"/>
</dbReference>
<keyword evidence="12" id="KW-0061">Asparagine biosynthesis</keyword>
<dbReference type="GO" id="GO:0016020">
    <property type="term" value="C:membrane"/>
    <property type="evidence" value="ECO:0007669"/>
    <property type="project" value="UniProtKB-SubCell"/>
</dbReference>
<keyword evidence="15" id="KW-1278">Translocase</keyword>
<dbReference type="GO" id="GO:0140359">
    <property type="term" value="F:ABC-type transporter activity"/>
    <property type="evidence" value="ECO:0007669"/>
    <property type="project" value="InterPro"/>
</dbReference>
<dbReference type="InterPro" id="IPR027417">
    <property type="entry name" value="P-loop_NTPase"/>
</dbReference>
<evidence type="ECO:0000256" key="5">
    <source>
        <dbReference type="ARBA" id="ARBA00022598"/>
    </source>
</evidence>
<dbReference type="GO" id="GO:0005829">
    <property type="term" value="C:cytosol"/>
    <property type="evidence" value="ECO:0007669"/>
    <property type="project" value="TreeGrafter"/>
</dbReference>
<sequence length="1443" mass="158646">MCGIFAIFGYGGDIQTMRPLAVACAKRVRHRGPDWSGVAISENNILCHERLAIVGVDSGAQPLSNEDGTLLLSVNGEIYNHVTLRKLLKKPHTFKTHSDCEIILHLYEEMGADLVPHLDGMFSFILYDTVKKTYLCARDHVGITTLYQGWRHSDKSVWFASEMKSLSEDCDRIIAFPPGHYYTSSDAALHQWYHPKWYDDVKNNLPPLAEEQTVQTEEEDAAMYVALREKLEKAVKKRLMTEVPYGVLLSGGLDSSLIAAIASRIKRSQAEEDLRAERGASAGNVNDDDDTRSAISQSSAWPRLHTFSIGLPNAPDLVAAQRVATFLKSAHHEFTFTVAEGIDAIEDVIYHLETYDVTTVRASTPMYLMSRKIKAIGVKMVLSGEGSDEIFAGYLYFHQSPSAQALHHECISRIQNLHTSDCLRANKATMAWGLEARVPFLDRAFLDTSMLQVPANHKLSKRAPYNHYMEKYVIRRAFDIKEDPYLPHDILWRQKEQFSDGVGYTWIDSLKDHAEKMVTDEQLAAVAERFPHDPPTTKEGYWYREVFEKHFPSKACLESVVRWIPRKDWGCAEDPSGRAQKVHEFAYDKNAAENGIAATGNGAAPAGNGVAKRPTSDPAESPKSKKAKASTMDGATSSHGEAPEYPVRNLGRGWLLRGQQKRTSLSSCEILTPVSSRSTSEQEFDAYVRSSQQKIRALEIEHAELSKSSSHKLVALEAWMEQLEKGGGLKRTARDEEEDHPKIERPVKRRRNVDATRYTNVIRGMICERVFNPKDNSNIFDDASMQVFGTADYYKTAFTGQYKEPLITHQLVSQPVEKEGNTSKEAKVPAVKEVSRLAALARPEYAMLAGAIVLLIISSAVTMSVPFSMGRILDIVMASLGAKTGTTESASAMSSLGAGLPLSAIFAILIGVFSLGALANTGRVILIRIAGERIVTRLRNSLFANFMRQDVKFFDMNRTGDLVSRLSSDTQIVGKTITNNVSDGLRSLAMSGVGVSMMLYMNQQLTLIMLSIVPPLAIGAVIYGRMVRDLSTRTQDAVSETTKVAEEKLGNLRTVRAFAQESKEITRYAQRAQSILDLAKKEAYASGVFFGGAGLSGNIVILALLYYGGAMVTAGSITIGELTSFFLYTAYVGSSLVGMSSFYSELMKGLGASSRLFAFLDSKAVIESKQGATLPSAQGRIEFKEVHFKYPTRTDVNIFNGLTFTVPSGGHVAIVGRSGSGKSSVAQLLLRFYDPDQGSVYLDGVDMKTLNPTWLRENVVGLVSQEPVLFAATIGENIAYGSPNATEAEIRDAAAQANALDFIEDIGGFDVFVGEKGAAISGGQKQRIAIARALLKNPKLLILDEATSALDGRITASEHLVQDALDKLVHGRTVVTIAHRLSTISKSDWVIMIEDGIVAEQGTFVDLINNTKNGRFRALVEQQLGGLDTSLGDEETGTERRTE</sequence>
<keyword evidence="14" id="KW-0315">Glutamine amidotransferase</keyword>
<feature type="domain" description="ABC transmembrane type-1" evidence="24">
    <location>
        <begin position="849"/>
        <end position="1148"/>
    </location>
</feature>
<organism evidence="26 27">
    <name type="scientific">Synchytrium microbalum</name>
    <dbReference type="NCBI Taxonomy" id="1806994"/>
    <lineage>
        <taxon>Eukaryota</taxon>
        <taxon>Fungi</taxon>
        <taxon>Fungi incertae sedis</taxon>
        <taxon>Chytridiomycota</taxon>
        <taxon>Chytridiomycota incertae sedis</taxon>
        <taxon>Chytridiomycetes</taxon>
        <taxon>Synchytriales</taxon>
        <taxon>Synchytriaceae</taxon>
        <taxon>Synchytrium</taxon>
    </lineage>
</organism>
<dbReference type="NCBIfam" id="TIGR01536">
    <property type="entry name" value="asn_synth_AEB"/>
    <property type="match status" value="1"/>
</dbReference>
<dbReference type="Gene3D" id="3.60.20.10">
    <property type="entry name" value="Glutamine Phosphoribosylpyrophosphate, subunit 1, domain 1"/>
    <property type="match status" value="1"/>
</dbReference>
<reference evidence="26 27" key="1">
    <citation type="journal article" date="2019" name="Sci. Rep.">
        <title>Comparative genomics of chytrid fungi reveal insights into the obligate biotrophic and pathogenic lifestyle of Synchytrium endobioticum.</title>
        <authorList>
            <person name="van de Vossenberg B.T.L.H."/>
            <person name="Warris S."/>
            <person name="Nguyen H.D.T."/>
            <person name="van Gent-Pelzer M.P.E."/>
            <person name="Joly D.L."/>
            <person name="van de Geest H.C."/>
            <person name="Bonants P.J.M."/>
            <person name="Smith D.S."/>
            <person name="Levesque C.A."/>
            <person name="van der Lee T.A.J."/>
        </authorList>
    </citation>
    <scope>NUCLEOTIDE SEQUENCE [LARGE SCALE GENOMIC DNA]</scope>
    <source>
        <strain evidence="26 27">JEL517</strain>
    </source>
</reference>
<evidence type="ECO:0000313" key="27">
    <source>
        <dbReference type="Proteomes" id="UP000319731"/>
    </source>
</evidence>
<evidence type="ECO:0000256" key="11">
    <source>
        <dbReference type="ARBA" id="ARBA00022840"/>
    </source>
</evidence>
<keyword evidence="17" id="KW-0496">Mitochondrion</keyword>
<dbReference type="Gene3D" id="3.40.50.300">
    <property type="entry name" value="P-loop containing nucleotide triphosphate hydrolases"/>
    <property type="match status" value="1"/>
</dbReference>
<dbReference type="SMART" id="SM00382">
    <property type="entry name" value="AAA"/>
    <property type="match status" value="1"/>
</dbReference>
<dbReference type="Proteomes" id="UP000319731">
    <property type="component" value="Unassembled WGS sequence"/>
</dbReference>
<dbReference type="InterPro" id="IPR017932">
    <property type="entry name" value="GATase_2_dom"/>
</dbReference>
<dbReference type="FunFam" id="3.40.50.620:FF:000031">
    <property type="entry name" value="Asparagine synthase B"/>
    <property type="match status" value="1"/>
</dbReference>
<dbReference type="CDD" id="cd01991">
    <property type="entry name" value="Asn_synthase_B_C"/>
    <property type="match status" value="1"/>
</dbReference>
<dbReference type="CDD" id="cd18573">
    <property type="entry name" value="ABC_6TM_ABCB10_like"/>
    <property type="match status" value="1"/>
</dbReference>
<evidence type="ECO:0000256" key="19">
    <source>
        <dbReference type="ARBA" id="ARBA00023180"/>
    </source>
</evidence>
<evidence type="ECO:0000259" key="23">
    <source>
        <dbReference type="PROSITE" id="PS50893"/>
    </source>
</evidence>
<evidence type="ECO:0000256" key="6">
    <source>
        <dbReference type="ARBA" id="ARBA00022605"/>
    </source>
</evidence>
<keyword evidence="5" id="KW-0436">Ligase</keyword>
<dbReference type="GO" id="GO:0006529">
    <property type="term" value="P:asparagine biosynthetic process"/>
    <property type="evidence" value="ECO:0007669"/>
    <property type="project" value="UniProtKB-KW"/>
</dbReference>
<feature type="domain" description="ABC transporter" evidence="23">
    <location>
        <begin position="1181"/>
        <end position="1420"/>
    </location>
</feature>
<evidence type="ECO:0000256" key="15">
    <source>
        <dbReference type="ARBA" id="ARBA00022967"/>
    </source>
</evidence>
<feature type="transmembrane region" description="Helical" evidence="22">
    <location>
        <begin position="898"/>
        <end position="919"/>
    </location>
</feature>
<keyword evidence="4" id="KW-0813">Transport</keyword>
<dbReference type="Gene3D" id="3.40.50.620">
    <property type="entry name" value="HUPs"/>
    <property type="match status" value="1"/>
</dbReference>
<dbReference type="Pfam" id="PF00664">
    <property type="entry name" value="ABC_membrane"/>
    <property type="match status" value="1"/>
</dbReference>
<feature type="domain" description="Glutamine amidotransferase type-2" evidence="25">
    <location>
        <begin position="2"/>
        <end position="187"/>
    </location>
</feature>
<evidence type="ECO:0000256" key="9">
    <source>
        <dbReference type="ARBA" id="ARBA00022741"/>
    </source>
</evidence>
<keyword evidence="8" id="KW-0677">Repeat</keyword>
<evidence type="ECO:0000256" key="7">
    <source>
        <dbReference type="ARBA" id="ARBA00022692"/>
    </source>
</evidence>
<feature type="region of interest" description="Disordered" evidence="21">
    <location>
        <begin position="272"/>
        <end position="294"/>
    </location>
</feature>
<keyword evidence="27" id="KW-1185">Reference proteome</keyword>
<keyword evidence="13" id="KW-0809">Transit peptide</keyword>
<comment type="catalytic activity">
    <reaction evidence="20">
        <text>L-aspartate + L-glutamine + ATP + H2O = L-asparagine + L-glutamate + AMP + diphosphate + H(+)</text>
        <dbReference type="Rhea" id="RHEA:12228"/>
        <dbReference type="ChEBI" id="CHEBI:15377"/>
        <dbReference type="ChEBI" id="CHEBI:15378"/>
        <dbReference type="ChEBI" id="CHEBI:29985"/>
        <dbReference type="ChEBI" id="CHEBI:29991"/>
        <dbReference type="ChEBI" id="CHEBI:30616"/>
        <dbReference type="ChEBI" id="CHEBI:33019"/>
        <dbReference type="ChEBI" id="CHEBI:58048"/>
        <dbReference type="ChEBI" id="CHEBI:58359"/>
        <dbReference type="ChEBI" id="CHEBI:456215"/>
        <dbReference type="EC" id="6.3.5.4"/>
    </reaction>
</comment>
<evidence type="ECO:0000256" key="4">
    <source>
        <dbReference type="ARBA" id="ARBA00022448"/>
    </source>
</evidence>
<comment type="pathway">
    <text evidence="2">Amino-acid biosynthesis; L-asparagine biosynthesis; L-asparagine from L-aspartate (L-Gln route): step 1/1.</text>
</comment>
<dbReference type="GO" id="GO:0004066">
    <property type="term" value="F:asparagine synthase (glutamine-hydrolyzing) activity"/>
    <property type="evidence" value="ECO:0007669"/>
    <property type="project" value="UniProtKB-EC"/>
</dbReference>
<dbReference type="InterPro" id="IPR003593">
    <property type="entry name" value="AAA+_ATPase"/>
</dbReference>
<keyword evidence="10" id="KW-0999">Mitochondrion inner membrane</keyword>
<evidence type="ECO:0000256" key="17">
    <source>
        <dbReference type="ARBA" id="ARBA00023128"/>
    </source>
</evidence>
<evidence type="ECO:0000256" key="16">
    <source>
        <dbReference type="ARBA" id="ARBA00022989"/>
    </source>
</evidence>
<feature type="transmembrane region" description="Helical" evidence="22">
    <location>
        <begin position="1005"/>
        <end position="1023"/>
    </location>
</feature>
<evidence type="ECO:0000313" key="26">
    <source>
        <dbReference type="EMBL" id="TPX31995.1"/>
    </source>
</evidence>
<dbReference type="Pfam" id="PF00733">
    <property type="entry name" value="Asn_synthase"/>
    <property type="match status" value="1"/>
</dbReference>
<dbReference type="InterPro" id="IPR011527">
    <property type="entry name" value="ABC1_TM_dom"/>
</dbReference>
<dbReference type="PROSITE" id="PS00211">
    <property type="entry name" value="ABC_TRANSPORTER_1"/>
    <property type="match status" value="1"/>
</dbReference>
<dbReference type="Pfam" id="PF13537">
    <property type="entry name" value="GATase_7"/>
    <property type="match status" value="1"/>
</dbReference>
<dbReference type="NCBIfam" id="NF006949">
    <property type="entry name" value="PRK09431.1"/>
    <property type="match status" value="1"/>
</dbReference>
<dbReference type="SUPFAM" id="SSF90123">
    <property type="entry name" value="ABC transporter transmembrane region"/>
    <property type="match status" value="1"/>
</dbReference>
<keyword evidence="16 22" id="KW-1133">Transmembrane helix</keyword>
<dbReference type="InterPro" id="IPR014729">
    <property type="entry name" value="Rossmann-like_a/b/a_fold"/>
</dbReference>
<dbReference type="FunFam" id="3.40.50.300:FF:000479">
    <property type="entry name" value="Multidrug resistance protein 1A"/>
    <property type="match status" value="1"/>
</dbReference>
<dbReference type="InterPro" id="IPR036640">
    <property type="entry name" value="ABC1_TM_sf"/>
</dbReference>
<protein>
    <recommendedName>
        <fullName evidence="3">asparagine synthase (glutamine-hydrolyzing)</fullName>
        <ecNumber evidence="3">6.3.5.4</ecNumber>
    </recommendedName>
</protein>
<dbReference type="SUPFAM" id="SSF52540">
    <property type="entry name" value="P-loop containing nucleoside triphosphate hydrolases"/>
    <property type="match status" value="1"/>
</dbReference>
<dbReference type="InterPro" id="IPR001962">
    <property type="entry name" value="Asn_synthase"/>
</dbReference>
<evidence type="ECO:0000256" key="10">
    <source>
        <dbReference type="ARBA" id="ARBA00022792"/>
    </source>
</evidence>
<evidence type="ECO:0000259" key="25">
    <source>
        <dbReference type="PROSITE" id="PS51278"/>
    </source>
</evidence>
<keyword evidence="11" id="KW-0067">ATP-binding</keyword>
<dbReference type="InterPro" id="IPR029055">
    <property type="entry name" value="Ntn_hydrolases_N"/>
</dbReference>
<dbReference type="GeneID" id="42006031"/>
<evidence type="ECO:0000256" key="20">
    <source>
        <dbReference type="ARBA" id="ARBA00048741"/>
    </source>
</evidence>
<dbReference type="PANTHER" id="PTHR11772">
    <property type="entry name" value="ASPARAGINE SYNTHETASE"/>
    <property type="match status" value="1"/>
</dbReference>
<dbReference type="OrthoDB" id="409189at2759"/>
<evidence type="ECO:0000256" key="21">
    <source>
        <dbReference type="SAM" id="MobiDB-lite"/>
    </source>
</evidence>
<dbReference type="GO" id="GO:0016887">
    <property type="term" value="F:ATP hydrolysis activity"/>
    <property type="evidence" value="ECO:0007669"/>
    <property type="project" value="InterPro"/>
</dbReference>
<dbReference type="InterPro" id="IPR050795">
    <property type="entry name" value="Asn_Synthetase"/>
</dbReference>
<evidence type="ECO:0000256" key="22">
    <source>
        <dbReference type="SAM" id="Phobius"/>
    </source>
</evidence>
<feature type="transmembrane region" description="Helical" evidence="22">
    <location>
        <begin position="1083"/>
        <end position="1105"/>
    </location>
</feature>
<evidence type="ECO:0000256" key="18">
    <source>
        <dbReference type="ARBA" id="ARBA00023136"/>
    </source>
</evidence>
<dbReference type="EMBL" id="QEAO01000036">
    <property type="protein sequence ID" value="TPX31995.1"/>
    <property type="molecule type" value="Genomic_DNA"/>
</dbReference>
<dbReference type="STRING" id="1806994.A0A507C371"/>
<dbReference type="SUPFAM" id="SSF56235">
    <property type="entry name" value="N-terminal nucleophile aminohydrolases (Ntn hydrolases)"/>
    <property type="match status" value="1"/>
</dbReference>
<dbReference type="PROSITE" id="PS51278">
    <property type="entry name" value="GATASE_TYPE_2"/>
    <property type="match status" value="1"/>
</dbReference>
<dbReference type="PROSITE" id="PS50929">
    <property type="entry name" value="ABC_TM1F"/>
    <property type="match status" value="1"/>
</dbReference>
<dbReference type="InterPro" id="IPR017871">
    <property type="entry name" value="ABC_transporter-like_CS"/>
</dbReference>
<keyword evidence="19" id="KW-0325">Glycoprotein</keyword>
<dbReference type="InterPro" id="IPR003439">
    <property type="entry name" value="ABC_transporter-like_ATP-bd"/>
</dbReference>
<proteinExistence type="predicted"/>
<dbReference type="InterPro" id="IPR006426">
    <property type="entry name" value="Asn_synth_AEB"/>
</dbReference>
<dbReference type="FunFam" id="1.20.1560.10:FF:000048">
    <property type="entry name" value="ATP-binding cassette sub-family B member 10, mitochondrial"/>
    <property type="match status" value="1"/>
</dbReference>
<dbReference type="GO" id="GO:0005524">
    <property type="term" value="F:ATP binding"/>
    <property type="evidence" value="ECO:0007669"/>
    <property type="project" value="UniProtKB-KW"/>
</dbReference>
<gene>
    <name evidence="26" type="ORF">SmJEL517_g04806</name>
</gene>
<feature type="transmembrane region" description="Helical" evidence="22">
    <location>
        <begin position="845"/>
        <end position="867"/>
    </location>
</feature>
<dbReference type="SUPFAM" id="SSF52402">
    <property type="entry name" value="Adenine nucleotide alpha hydrolases-like"/>
    <property type="match status" value="1"/>
</dbReference>
<dbReference type="Pfam" id="PF00005">
    <property type="entry name" value="ABC_tran"/>
    <property type="match status" value="1"/>
</dbReference>
<dbReference type="RefSeq" id="XP_031023291.1">
    <property type="nucleotide sequence ID" value="XM_031170734.1"/>
</dbReference>
<dbReference type="CDD" id="cd00712">
    <property type="entry name" value="AsnB"/>
    <property type="match status" value="1"/>
</dbReference>
<dbReference type="PANTHER" id="PTHR11772:SF2">
    <property type="entry name" value="ASPARAGINE SYNTHETASE [GLUTAMINE-HYDROLYZING]"/>
    <property type="match status" value="1"/>
</dbReference>
<feature type="transmembrane region" description="Helical" evidence="22">
    <location>
        <begin position="1125"/>
        <end position="1146"/>
    </location>
</feature>
<keyword evidence="6" id="KW-0028">Amino-acid biosynthesis</keyword>
<evidence type="ECO:0000256" key="1">
    <source>
        <dbReference type="ARBA" id="ARBA00004141"/>
    </source>
</evidence>
<dbReference type="EC" id="6.3.5.4" evidence="3"/>
<evidence type="ECO:0000256" key="14">
    <source>
        <dbReference type="ARBA" id="ARBA00022962"/>
    </source>
</evidence>